<dbReference type="OrthoDB" id="6235294at2759"/>
<dbReference type="Proteomes" id="UP000286415">
    <property type="component" value="Unassembled WGS sequence"/>
</dbReference>
<dbReference type="InterPro" id="IPR000010">
    <property type="entry name" value="Cystatin_dom"/>
</dbReference>
<organism evidence="3 4">
    <name type="scientific">Clonorchis sinensis</name>
    <name type="common">Chinese liver fluke</name>
    <dbReference type="NCBI Taxonomy" id="79923"/>
    <lineage>
        <taxon>Eukaryota</taxon>
        <taxon>Metazoa</taxon>
        <taxon>Spiralia</taxon>
        <taxon>Lophotrochozoa</taxon>
        <taxon>Platyhelminthes</taxon>
        <taxon>Trematoda</taxon>
        <taxon>Digenea</taxon>
        <taxon>Opisthorchiida</taxon>
        <taxon>Opisthorchiata</taxon>
        <taxon>Opisthorchiidae</taxon>
        <taxon>Clonorchis</taxon>
    </lineage>
</organism>
<evidence type="ECO:0000256" key="1">
    <source>
        <dbReference type="SAM" id="SignalP"/>
    </source>
</evidence>
<proteinExistence type="predicted"/>
<comment type="caution">
    <text evidence="3">The sequence shown here is derived from an EMBL/GenBank/DDBJ whole genome shotgun (WGS) entry which is preliminary data.</text>
</comment>
<keyword evidence="4" id="KW-1185">Reference proteome</keyword>
<gene>
    <name evidence="3" type="ORF">CSKR_105226</name>
</gene>
<reference evidence="3 4" key="2">
    <citation type="journal article" date="2021" name="Genomics">
        <title>High-quality reference genome for Clonorchis sinensis.</title>
        <authorList>
            <person name="Young N.D."/>
            <person name="Stroehlein A.J."/>
            <person name="Kinkar L."/>
            <person name="Wang T."/>
            <person name="Sohn W.M."/>
            <person name="Chang B.C.H."/>
            <person name="Kaur P."/>
            <person name="Weisz D."/>
            <person name="Dudchenko O."/>
            <person name="Aiden E.L."/>
            <person name="Korhonen P.K."/>
            <person name="Gasser R.B."/>
        </authorList>
    </citation>
    <scope>NUCLEOTIDE SEQUENCE [LARGE SCALE GENOMIC DNA]</scope>
    <source>
        <strain evidence="3">Cs-k2</strain>
    </source>
</reference>
<dbReference type="GO" id="GO:0004869">
    <property type="term" value="F:cysteine-type endopeptidase inhibitor activity"/>
    <property type="evidence" value="ECO:0007669"/>
    <property type="project" value="InterPro"/>
</dbReference>
<feature type="domain" description="Cystatin" evidence="2">
    <location>
        <begin position="32"/>
        <end position="113"/>
    </location>
</feature>
<reference evidence="3 4" key="1">
    <citation type="journal article" date="2018" name="Biotechnol. Adv.">
        <title>Improved genomic resources and new bioinformatic workflow for the carcinogenic parasite Clonorchis sinensis: Biotechnological implications.</title>
        <authorList>
            <person name="Wang D."/>
            <person name="Korhonen P.K."/>
            <person name="Gasser R.B."/>
            <person name="Young N.D."/>
        </authorList>
    </citation>
    <scope>NUCLEOTIDE SEQUENCE [LARGE SCALE GENOMIC DNA]</scope>
    <source>
        <strain evidence="3">Cs-k2</strain>
    </source>
</reference>
<dbReference type="AlphaFoldDB" id="A0A8T1MSI3"/>
<feature type="chain" id="PRO_5035756197" description="Cystatin domain-containing protein" evidence="1">
    <location>
        <begin position="18"/>
        <end position="173"/>
    </location>
</feature>
<evidence type="ECO:0000313" key="3">
    <source>
        <dbReference type="EMBL" id="KAG5452347.1"/>
    </source>
</evidence>
<dbReference type="InterPro" id="IPR046350">
    <property type="entry name" value="Cystatin_sf"/>
</dbReference>
<name>A0A8T1MSI3_CLOSI</name>
<dbReference type="EMBL" id="NIRI02000042">
    <property type="protein sequence ID" value="KAG5452347.1"/>
    <property type="molecule type" value="Genomic_DNA"/>
</dbReference>
<dbReference type="Gene3D" id="3.10.450.10">
    <property type="match status" value="1"/>
</dbReference>
<evidence type="ECO:0000313" key="4">
    <source>
        <dbReference type="Proteomes" id="UP000286415"/>
    </source>
</evidence>
<dbReference type="Pfam" id="PF00031">
    <property type="entry name" value="Cystatin"/>
    <property type="match status" value="1"/>
</dbReference>
<evidence type="ECO:0000259" key="2">
    <source>
        <dbReference type="Pfam" id="PF00031"/>
    </source>
</evidence>
<sequence length="173" mass="18987">MYFTVVLALYFGACVDGVISGGKQSLTEEDLESELFQEFVRKAELECNKAVNSESWFVLEGPVDGTKQVVSGIKYEFSFLQEESNCKKEEKLAQANQTSCEPKENGLRQMCSVGVLYAPHAGPPVIKVKVVDVSQADADQEADEEALESMEPMVLVEHNEVAVPGPIGEQSQH</sequence>
<dbReference type="SUPFAM" id="SSF54403">
    <property type="entry name" value="Cystatin/monellin"/>
    <property type="match status" value="1"/>
</dbReference>
<protein>
    <recommendedName>
        <fullName evidence="2">Cystatin domain-containing protein</fullName>
    </recommendedName>
</protein>
<accession>A0A8T1MSI3</accession>
<feature type="signal peptide" evidence="1">
    <location>
        <begin position="1"/>
        <end position="17"/>
    </location>
</feature>
<keyword evidence="1" id="KW-0732">Signal</keyword>